<keyword evidence="4" id="KW-1185">Reference proteome</keyword>
<dbReference type="KEGG" id="hdo:MUK72_15325"/>
<evidence type="ECO:0000313" key="4">
    <source>
        <dbReference type="Proteomes" id="UP000830542"/>
    </source>
</evidence>
<evidence type="ECO:0000313" key="3">
    <source>
        <dbReference type="EMBL" id="UOO96566.1"/>
    </source>
</evidence>
<dbReference type="EMBL" id="CP095006">
    <property type="protein sequence ID" value="UOO96566.1"/>
    <property type="molecule type" value="Genomic_DNA"/>
</dbReference>
<dbReference type="AlphaFoldDB" id="A0AAV3SDG6"/>
<reference evidence="2" key="3">
    <citation type="submission" date="2023-12" db="EMBL/GenBank/DDBJ databases">
        <authorList>
            <person name="Sun Q."/>
            <person name="Inoue M."/>
        </authorList>
    </citation>
    <scope>NUCLEOTIDE SEQUENCE</scope>
    <source>
        <strain evidence="2">JCM 12289</strain>
    </source>
</reference>
<dbReference type="RefSeq" id="WP_244705404.1">
    <property type="nucleotide sequence ID" value="NZ_BAAADN010000005.1"/>
</dbReference>
<evidence type="ECO:0000313" key="5">
    <source>
        <dbReference type="Proteomes" id="UP001500962"/>
    </source>
</evidence>
<dbReference type="GeneID" id="71763247"/>
<sequence>MTDTDESNRATKTITIAHGDQDQDHEIINDSIAALQQIPGMAVWEGDETRTNVVENGETDEIHVEGVEDCGSVAARVAIDYATDPPRVVVRGDPINEEPTDIVSLKSTDGE</sequence>
<feature type="region of interest" description="Disordered" evidence="1">
    <location>
        <begin position="90"/>
        <end position="111"/>
    </location>
</feature>
<reference evidence="2" key="1">
    <citation type="journal article" date="2014" name="Int. J. Syst. Evol. Microbiol.">
        <title>Complete genome sequence of Corynebacterium casei LMG S-19264T (=DSM 44701T), isolated from a smear-ripened cheese.</title>
        <authorList>
            <consortium name="US DOE Joint Genome Institute (JGI-PGF)"/>
            <person name="Walter F."/>
            <person name="Albersmeier A."/>
            <person name="Kalinowski J."/>
            <person name="Ruckert C."/>
        </authorList>
    </citation>
    <scope>NUCLEOTIDE SEQUENCE</scope>
    <source>
        <strain evidence="2">JCM 12289</strain>
    </source>
</reference>
<proteinExistence type="predicted"/>
<geneLocation type="plasmid" evidence="3 4">
    <name>unnamed1</name>
</geneLocation>
<protein>
    <submittedName>
        <fullName evidence="2">Uncharacterized protein</fullName>
    </submittedName>
</protein>
<dbReference type="EMBL" id="BAAADN010000005">
    <property type="protein sequence ID" value="GAA0451872.1"/>
    <property type="molecule type" value="Genomic_DNA"/>
</dbReference>
<evidence type="ECO:0000313" key="2">
    <source>
        <dbReference type="EMBL" id="GAA0451872.1"/>
    </source>
</evidence>
<organism evidence="2 5">
    <name type="scientific">Halococcus dombrowskii</name>
    <dbReference type="NCBI Taxonomy" id="179637"/>
    <lineage>
        <taxon>Archaea</taxon>
        <taxon>Methanobacteriati</taxon>
        <taxon>Methanobacteriota</taxon>
        <taxon>Stenosarchaea group</taxon>
        <taxon>Halobacteria</taxon>
        <taxon>Halobacteriales</taxon>
        <taxon>Halococcaceae</taxon>
        <taxon>Halococcus</taxon>
    </lineage>
</organism>
<reference evidence="3" key="2">
    <citation type="submission" date="2022-04" db="EMBL/GenBank/DDBJ databases">
        <title>Sequencing and genomic assembly of Halococcus dombrowskii.</title>
        <authorList>
            <person name="Lim S.W."/>
            <person name="MacLea K.S."/>
        </authorList>
    </citation>
    <scope>NUCLEOTIDE SEQUENCE</scope>
    <source>
        <strain evidence="3">H4</strain>
        <plasmid evidence="3">unnamed1</plasmid>
    </source>
</reference>
<gene>
    <name evidence="2" type="ORF">GCM10008985_04450</name>
    <name evidence="3" type="ORF">MUK72_15325</name>
</gene>
<accession>A0AAV3SDG6</accession>
<evidence type="ECO:0000256" key="1">
    <source>
        <dbReference type="SAM" id="MobiDB-lite"/>
    </source>
</evidence>
<name>A0AAV3SDG6_HALDO</name>
<keyword evidence="3" id="KW-0614">Plasmid</keyword>
<dbReference type="Proteomes" id="UP000830542">
    <property type="component" value="Plasmid unnamed1"/>
</dbReference>
<dbReference type="Proteomes" id="UP001500962">
    <property type="component" value="Unassembled WGS sequence"/>
</dbReference>